<dbReference type="Proteomes" id="UP000251431">
    <property type="component" value="Unassembled WGS sequence"/>
</dbReference>
<keyword evidence="2" id="KW-0223">Dioxygenase</keyword>
<evidence type="ECO:0000313" key="3">
    <source>
        <dbReference type="Proteomes" id="UP000251431"/>
    </source>
</evidence>
<keyword evidence="2" id="KW-0560">Oxidoreductase</keyword>
<dbReference type="InterPro" id="IPR041581">
    <property type="entry name" value="Glyoxalase_6"/>
</dbReference>
<proteinExistence type="predicted"/>
<feature type="domain" description="VOC" evidence="1">
    <location>
        <begin position="3"/>
        <end position="115"/>
    </location>
</feature>
<protein>
    <submittedName>
        <fullName evidence="2">Glyoxalase/bleomycin resistance protein/dioxygenase</fullName>
    </submittedName>
</protein>
<gene>
    <name evidence="2" type="ORF">NCTC7582_00693</name>
</gene>
<evidence type="ECO:0000259" key="1">
    <source>
        <dbReference type="PROSITE" id="PS51819"/>
    </source>
</evidence>
<accession>A0A2X0Y2K4</accession>
<reference evidence="2 3" key="1">
    <citation type="submission" date="2018-06" db="EMBL/GenBank/DDBJ databases">
        <authorList>
            <consortium name="Pathogen Informatics"/>
            <person name="Doyle S."/>
        </authorList>
    </citation>
    <scope>NUCLEOTIDE SEQUENCE [LARGE SCALE GENOMIC DNA]</scope>
    <source>
        <strain evidence="2 3">NCTC7582</strain>
    </source>
</reference>
<name>A0A2X0Y2K4_9BACI</name>
<dbReference type="PANTHER" id="PTHR33993">
    <property type="entry name" value="GLYOXALASE-RELATED"/>
    <property type="match status" value="1"/>
</dbReference>
<sequence length="119" mass="13054">MGKVIGFELNSQEPEKAAAFYSKVFGWEVAAPKWDYWAVMTGNEDKAGINGGIGKGPSDFPHGTRIQIEVDAIDEVIAQAKHNGATILRDKMAFDDFYLAYLVDPTGIGIGLIQYKNNE</sequence>
<dbReference type="InterPro" id="IPR052164">
    <property type="entry name" value="Anthracycline_SecMetBiosynth"/>
</dbReference>
<dbReference type="EMBL" id="UAQE01000001">
    <property type="protein sequence ID" value="SPT96780.1"/>
    <property type="molecule type" value="Genomic_DNA"/>
</dbReference>
<dbReference type="GO" id="GO:0051213">
    <property type="term" value="F:dioxygenase activity"/>
    <property type="evidence" value="ECO:0007669"/>
    <property type="project" value="UniProtKB-KW"/>
</dbReference>
<organism evidence="2 3">
    <name type="scientific">Lysinibacillus capsici</name>
    <dbReference type="NCBI Taxonomy" id="2115968"/>
    <lineage>
        <taxon>Bacteria</taxon>
        <taxon>Bacillati</taxon>
        <taxon>Bacillota</taxon>
        <taxon>Bacilli</taxon>
        <taxon>Bacillales</taxon>
        <taxon>Bacillaceae</taxon>
        <taxon>Lysinibacillus</taxon>
    </lineage>
</organism>
<dbReference type="Gene3D" id="3.10.180.10">
    <property type="entry name" value="2,3-Dihydroxybiphenyl 1,2-Dioxygenase, domain 1"/>
    <property type="match status" value="1"/>
</dbReference>
<dbReference type="SUPFAM" id="SSF54593">
    <property type="entry name" value="Glyoxalase/Bleomycin resistance protein/Dihydroxybiphenyl dioxygenase"/>
    <property type="match status" value="1"/>
</dbReference>
<dbReference type="PROSITE" id="PS51819">
    <property type="entry name" value="VOC"/>
    <property type="match status" value="1"/>
</dbReference>
<dbReference type="Pfam" id="PF18029">
    <property type="entry name" value="Glyoxalase_6"/>
    <property type="match status" value="1"/>
</dbReference>
<dbReference type="AlphaFoldDB" id="A0A2X0Y2K4"/>
<dbReference type="InterPro" id="IPR029068">
    <property type="entry name" value="Glyas_Bleomycin-R_OHBP_Dase"/>
</dbReference>
<dbReference type="RefSeq" id="WP_066038295.1">
    <property type="nucleotide sequence ID" value="NZ_CP137622.1"/>
</dbReference>
<dbReference type="InterPro" id="IPR037523">
    <property type="entry name" value="VOC_core"/>
</dbReference>
<evidence type="ECO:0000313" key="2">
    <source>
        <dbReference type="EMBL" id="SPT96780.1"/>
    </source>
</evidence>